<comment type="caution">
    <text evidence="1">The sequence shown here is derived from an EMBL/GenBank/DDBJ whole genome shotgun (WGS) entry which is preliminary data.</text>
</comment>
<reference evidence="1 2" key="1">
    <citation type="submission" date="2019-05" db="EMBL/GenBank/DDBJ databases">
        <title>Another draft genome of Portunus trituberculatus and its Hox gene families provides insights of decapod evolution.</title>
        <authorList>
            <person name="Jeong J.-H."/>
            <person name="Song I."/>
            <person name="Kim S."/>
            <person name="Choi T."/>
            <person name="Kim D."/>
            <person name="Ryu S."/>
            <person name="Kim W."/>
        </authorList>
    </citation>
    <scope>NUCLEOTIDE SEQUENCE [LARGE SCALE GENOMIC DNA]</scope>
    <source>
        <tissue evidence="1">Muscle</tissue>
    </source>
</reference>
<sequence length="150" mass="15724">MQHPLFTSPPTPTAAHRCSFNISIKLYRLVEAHGEAGGGEYGASTQDNPCTQKGLACCLAVSCISRGGGGTARCRAAASVFITAAESEMVPTTTRRSGHLWGPVTGPVFEDQTTQTCRPEASTVMSVGATTCTLALTLPRLRTGPPDKRT</sequence>
<evidence type="ECO:0000313" key="1">
    <source>
        <dbReference type="EMBL" id="MPC80106.1"/>
    </source>
</evidence>
<organism evidence="1 2">
    <name type="scientific">Portunus trituberculatus</name>
    <name type="common">Swimming crab</name>
    <name type="synonym">Neptunus trituberculatus</name>
    <dbReference type="NCBI Taxonomy" id="210409"/>
    <lineage>
        <taxon>Eukaryota</taxon>
        <taxon>Metazoa</taxon>
        <taxon>Ecdysozoa</taxon>
        <taxon>Arthropoda</taxon>
        <taxon>Crustacea</taxon>
        <taxon>Multicrustacea</taxon>
        <taxon>Malacostraca</taxon>
        <taxon>Eumalacostraca</taxon>
        <taxon>Eucarida</taxon>
        <taxon>Decapoda</taxon>
        <taxon>Pleocyemata</taxon>
        <taxon>Brachyura</taxon>
        <taxon>Eubrachyura</taxon>
        <taxon>Portunoidea</taxon>
        <taxon>Portunidae</taxon>
        <taxon>Portuninae</taxon>
        <taxon>Portunus</taxon>
    </lineage>
</organism>
<proteinExistence type="predicted"/>
<gene>
    <name evidence="1" type="ORF">E2C01_074673</name>
</gene>
<dbReference type="Proteomes" id="UP000324222">
    <property type="component" value="Unassembled WGS sequence"/>
</dbReference>
<protein>
    <submittedName>
        <fullName evidence="1">Uncharacterized protein</fullName>
    </submittedName>
</protein>
<dbReference type="AlphaFoldDB" id="A0A5B7IDR8"/>
<keyword evidence="2" id="KW-1185">Reference proteome</keyword>
<accession>A0A5B7IDR8</accession>
<evidence type="ECO:0000313" key="2">
    <source>
        <dbReference type="Proteomes" id="UP000324222"/>
    </source>
</evidence>
<name>A0A5B7IDR8_PORTR</name>
<dbReference type="EMBL" id="VSRR010053023">
    <property type="protein sequence ID" value="MPC80106.1"/>
    <property type="molecule type" value="Genomic_DNA"/>
</dbReference>